<protein>
    <submittedName>
        <fullName evidence="1">Orotate phosphoribosyltransferase</fullName>
    </submittedName>
</protein>
<reference evidence="1" key="1">
    <citation type="submission" date="2018-09" db="EMBL/GenBank/DDBJ databases">
        <title>A genomic encyclopedia of anaerobic methanotrophic archaea.</title>
        <authorList>
            <person name="Skennerton C.T."/>
            <person name="Chadwick G.L."/>
            <person name="Laso-Perez R."/>
            <person name="Leu A.O."/>
            <person name="Speth D.R."/>
            <person name="Yu H."/>
            <person name="Morgan-Lang C."/>
            <person name="Hatzenpichler R."/>
            <person name="Goudeau D."/>
            <person name="Malmstrom R."/>
            <person name="Woyke T."/>
            <person name="Hallam S."/>
            <person name="Tyson G.W."/>
            <person name="Wegener G."/>
            <person name="Boetius A."/>
            <person name="Orphan V.J."/>
        </authorList>
    </citation>
    <scope>NUCLEOTIDE SEQUENCE</scope>
    <source>
        <strain evidence="1">CONS3730D10UFb2</strain>
    </source>
</reference>
<name>A0AC61SAH0_9EURY</name>
<organism evidence="1 2">
    <name type="scientific">Candidatus Methanomarinus sp</name>
    <dbReference type="NCBI Taxonomy" id="3386244"/>
    <lineage>
        <taxon>Archaea</taxon>
        <taxon>Methanobacteriati</taxon>
        <taxon>Methanobacteriota</taxon>
        <taxon>Stenosarchaea group</taxon>
        <taxon>Methanomicrobia</taxon>
        <taxon>Methanosarcinales</taxon>
        <taxon>ANME-2 cluster</taxon>
        <taxon>Candidatus Methanocomedenaceae</taxon>
        <taxon>Candidatus Methanomarinus</taxon>
    </lineage>
</organism>
<comment type="caution">
    <text evidence="1">The sequence shown here is derived from an EMBL/GenBank/DDBJ whole genome shotgun (WGS) entry which is preliminary data.</text>
</comment>
<proteinExistence type="predicted"/>
<keyword evidence="1" id="KW-0328">Glycosyltransferase</keyword>
<gene>
    <name evidence="1" type="ORF">C5S46_04255</name>
</gene>
<dbReference type="EMBL" id="QYBA01000136">
    <property type="protein sequence ID" value="TKY91743.1"/>
    <property type="molecule type" value="Genomic_DNA"/>
</dbReference>
<evidence type="ECO:0000313" key="1">
    <source>
        <dbReference type="EMBL" id="TKY91743.1"/>
    </source>
</evidence>
<accession>A0AC61SAH0</accession>
<dbReference type="Proteomes" id="UP000315423">
    <property type="component" value="Unassembled WGS sequence"/>
</dbReference>
<sequence>MEFKGICTICQTSGTMYTCALCGRLVCGNCFDIARGVCIRCSRGSSPDSIVHYPAYPPPLR</sequence>
<keyword evidence="1" id="KW-0808">Transferase</keyword>
<evidence type="ECO:0000313" key="2">
    <source>
        <dbReference type="Proteomes" id="UP000315423"/>
    </source>
</evidence>